<proteinExistence type="predicted"/>
<keyword evidence="1" id="KW-0812">Transmembrane</keyword>
<dbReference type="STRING" id="380358.XALC_0014"/>
<protein>
    <submittedName>
        <fullName evidence="2">Hypothetical membrane protein</fullName>
    </submittedName>
</protein>
<feature type="transmembrane region" description="Helical" evidence="1">
    <location>
        <begin position="36"/>
        <end position="57"/>
    </location>
</feature>
<keyword evidence="1" id="KW-1133">Transmembrane helix</keyword>
<dbReference type="AlphaFoldDB" id="D2UF74"/>
<gene>
    <name evidence="2" type="ordered locus">XALc_0014</name>
</gene>
<keyword evidence="1" id="KW-0472">Membrane</keyword>
<dbReference type="EMBL" id="FP565176">
    <property type="protein sequence ID" value="CBA14560.1"/>
    <property type="molecule type" value="Genomic_DNA"/>
</dbReference>
<dbReference type="Proteomes" id="UP000001890">
    <property type="component" value="Chromosome"/>
</dbReference>
<reference evidence="2 3" key="1">
    <citation type="journal article" date="2009" name="BMC Genomics">
        <title>The complete genome sequence of Xanthomonas albilineans provides new insights into the reductive genome evolution of the xylem-limited Xanthomonadaceae.</title>
        <authorList>
            <person name="Pieretti I."/>
            <person name="Royer M."/>
            <person name="Barbe V."/>
            <person name="Carrere S."/>
            <person name="Koebnik R."/>
            <person name="Cociancich S."/>
            <person name="Couloux A."/>
            <person name="Darrasse A."/>
            <person name="Gouzy J."/>
            <person name="Jacques M.A."/>
            <person name="Lauber E."/>
            <person name="Manceau C."/>
            <person name="Mangenot S."/>
            <person name="Poussier S."/>
            <person name="Segurens B."/>
            <person name="Szurek B."/>
            <person name="Verdier V."/>
            <person name="Arlat M."/>
            <person name="Rott P."/>
        </authorList>
    </citation>
    <scope>NUCLEOTIDE SEQUENCE [LARGE SCALE GENOMIC DNA]</scope>
    <source>
        <strain evidence="3">GPE PC73 / CFBP 7063</strain>
    </source>
</reference>
<dbReference type="KEGG" id="xal:XALC_0014"/>
<feature type="transmembrane region" description="Helical" evidence="1">
    <location>
        <begin position="12"/>
        <end position="30"/>
    </location>
</feature>
<keyword evidence="3" id="KW-1185">Reference proteome</keyword>
<evidence type="ECO:0000256" key="1">
    <source>
        <dbReference type="SAM" id="Phobius"/>
    </source>
</evidence>
<evidence type="ECO:0000313" key="2">
    <source>
        <dbReference type="EMBL" id="CBA14560.1"/>
    </source>
</evidence>
<organism evidence="2 3">
    <name type="scientific">Xanthomonas albilineans (strain GPE PC73 / CFBP 7063)</name>
    <dbReference type="NCBI Taxonomy" id="380358"/>
    <lineage>
        <taxon>Bacteria</taxon>
        <taxon>Pseudomonadati</taxon>
        <taxon>Pseudomonadota</taxon>
        <taxon>Gammaproteobacteria</taxon>
        <taxon>Lysobacterales</taxon>
        <taxon>Lysobacteraceae</taxon>
        <taxon>Xanthomonas</taxon>
    </lineage>
</organism>
<evidence type="ECO:0000313" key="3">
    <source>
        <dbReference type="Proteomes" id="UP000001890"/>
    </source>
</evidence>
<name>D2UF74_XANAP</name>
<sequence>MRRYTAAILGEVVMYWLFLPLALGAFVLAFSTPHIWLLVLSLLAALGLMLAWARGWYVTKIGDANQRDAIPMIDPVELRRLREQAEARRAAAAAASNDTSTP</sequence>
<accession>D2UF74</accession>